<dbReference type="EMBL" id="LXJU01000003">
    <property type="protein sequence ID" value="OGE56110.1"/>
    <property type="molecule type" value="Genomic_DNA"/>
</dbReference>
<name>A0A1F5LSV2_PENAI</name>
<evidence type="ECO:0000313" key="1">
    <source>
        <dbReference type="EMBL" id="OGE56110.1"/>
    </source>
</evidence>
<proteinExistence type="predicted"/>
<evidence type="ECO:0000313" key="2">
    <source>
        <dbReference type="Proteomes" id="UP000177622"/>
    </source>
</evidence>
<sequence>MKTEEQIWVNEYRNR</sequence>
<protein>
    <submittedName>
        <fullName evidence="1">Uncharacterized protein</fullName>
    </submittedName>
</protein>
<gene>
    <name evidence="1" type="ORF">PENARI_c003G00946</name>
</gene>
<organism evidence="1 2">
    <name type="scientific">Penicillium arizonense</name>
    <dbReference type="NCBI Taxonomy" id="1835702"/>
    <lineage>
        <taxon>Eukaryota</taxon>
        <taxon>Fungi</taxon>
        <taxon>Dikarya</taxon>
        <taxon>Ascomycota</taxon>
        <taxon>Pezizomycotina</taxon>
        <taxon>Eurotiomycetes</taxon>
        <taxon>Eurotiomycetidae</taxon>
        <taxon>Eurotiales</taxon>
        <taxon>Aspergillaceae</taxon>
        <taxon>Penicillium</taxon>
    </lineage>
</organism>
<keyword evidence="2" id="KW-1185">Reference proteome</keyword>
<comment type="caution">
    <text evidence="1">The sequence shown here is derived from an EMBL/GenBank/DDBJ whole genome shotgun (WGS) entry which is preliminary data.</text>
</comment>
<dbReference type="Proteomes" id="UP000177622">
    <property type="component" value="Unassembled WGS sequence"/>
</dbReference>
<reference evidence="1 2" key="1">
    <citation type="journal article" date="2016" name="Sci. Rep.">
        <title>Penicillium arizonense, a new, genome sequenced fungal species, reveals a high chemical diversity in secreted metabolites.</title>
        <authorList>
            <person name="Grijseels S."/>
            <person name="Nielsen J.C."/>
            <person name="Randelovic M."/>
            <person name="Nielsen J."/>
            <person name="Nielsen K.F."/>
            <person name="Workman M."/>
            <person name="Frisvad J.C."/>
        </authorList>
    </citation>
    <scope>NUCLEOTIDE SEQUENCE [LARGE SCALE GENOMIC DNA]</scope>
    <source>
        <strain evidence="1 2">CBS 141311</strain>
    </source>
</reference>
<accession>A0A1F5LSV2</accession>